<reference evidence="1" key="1">
    <citation type="submission" date="2018-02" db="EMBL/GenBank/DDBJ databases">
        <title>Rhizophora mucronata_Transcriptome.</title>
        <authorList>
            <person name="Meera S.P."/>
            <person name="Sreeshan A."/>
            <person name="Augustine A."/>
        </authorList>
    </citation>
    <scope>NUCLEOTIDE SEQUENCE</scope>
    <source>
        <tissue evidence="1">Leaf</tissue>
    </source>
</reference>
<dbReference type="AlphaFoldDB" id="A0A2P2NIH0"/>
<name>A0A2P2NIH0_RHIMU</name>
<organism evidence="1">
    <name type="scientific">Rhizophora mucronata</name>
    <name type="common">Asiatic mangrove</name>
    <dbReference type="NCBI Taxonomy" id="61149"/>
    <lineage>
        <taxon>Eukaryota</taxon>
        <taxon>Viridiplantae</taxon>
        <taxon>Streptophyta</taxon>
        <taxon>Embryophyta</taxon>
        <taxon>Tracheophyta</taxon>
        <taxon>Spermatophyta</taxon>
        <taxon>Magnoliopsida</taxon>
        <taxon>eudicotyledons</taxon>
        <taxon>Gunneridae</taxon>
        <taxon>Pentapetalae</taxon>
        <taxon>rosids</taxon>
        <taxon>fabids</taxon>
        <taxon>Malpighiales</taxon>
        <taxon>Rhizophoraceae</taxon>
        <taxon>Rhizophora</taxon>
    </lineage>
</organism>
<proteinExistence type="predicted"/>
<dbReference type="EMBL" id="GGEC01061775">
    <property type="protein sequence ID" value="MBX42259.1"/>
    <property type="molecule type" value="Transcribed_RNA"/>
</dbReference>
<accession>A0A2P2NIH0</accession>
<evidence type="ECO:0000313" key="1">
    <source>
        <dbReference type="EMBL" id="MBX42259.1"/>
    </source>
</evidence>
<sequence length="68" mass="7945">MGETGAGQQFIMEFSLISAIKWDISVQRLAGHYTTYEFHGYFSFIYMLDHLPSVYIATWFHPKFSFSP</sequence>
<protein>
    <submittedName>
        <fullName evidence="1">Uncharacterized protein</fullName>
    </submittedName>
</protein>